<sequence>MRLIDADGLVHRLSGCAIKSRKLEDWDRVQFWHKAMAEVKSSPTIEPDMIRPIAYWILGQKEDGTYYLSCSHCQYEADKYYDFCPQCGYEISHPKDD</sequence>
<keyword evidence="2" id="KW-1185">Reference proteome</keyword>
<gene>
    <name evidence="1" type="ORF">H8K20_06435</name>
</gene>
<reference evidence="1" key="1">
    <citation type="submission" date="2020-08" db="EMBL/GenBank/DDBJ databases">
        <authorList>
            <person name="Liu C."/>
            <person name="Sun Q."/>
        </authorList>
    </citation>
    <scope>NUCLEOTIDE SEQUENCE</scope>
    <source>
        <strain evidence="1">NSJ-65</strain>
    </source>
</reference>
<proteinExistence type="predicted"/>
<evidence type="ECO:0000313" key="2">
    <source>
        <dbReference type="Proteomes" id="UP000597668"/>
    </source>
</evidence>
<accession>A0A8J6M188</accession>
<dbReference type="EMBL" id="JACOGI010000001">
    <property type="protein sequence ID" value="MBC3516031.1"/>
    <property type="molecule type" value="Genomic_DNA"/>
</dbReference>
<evidence type="ECO:0000313" key="1">
    <source>
        <dbReference type="EMBL" id="MBC3516031.1"/>
    </source>
</evidence>
<organism evidence="1 2">
    <name type="scientific">Neobittarella massiliensis</name>
    <name type="common">ex Bilen et al. 2018</name>
    <dbReference type="NCBI Taxonomy" id="2041842"/>
    <lineage>
        <taxon>Bacteria</taxon>
        <taxon>Bacillati</taxon>
        <taxon>Bacillota</taxon>
        <taxon>Clostridia</taxon>
        <taxon>Eubacteriales</taxon>
        <taxon>Oscillospiraceae</taxon>
        <taxon>Neobittarella (ex Bilen et al. 2018)</taxon>
    </lineage>
</organism>
<name>A0A8J6M188_9FIRM</name>
<dbReference type="Proteomes" id="UP000597668">
    <property type="component" value="Unassembled WGS sequence"/>
</dbReference>
<dbReference type="AlphaFoldDB" id="A0A8J6M188"/>
<dbReference type="RefSeq" id="WP_186487831.1">
    <property type="nucleotide sequence ID" value="NZ_JACOGI010000001.1"/>
</dbReference>
<protein>
    <submittedName>
        <fullName evidence="1">Uncharacterized protein</fullName>
    </submittedName>
</protein>
<comment type="caution">
    <text evidence="1">The sequence shown here is derived from an EMBL/GenBank/DDBJ whole genome shotgun (WGS) entry which is preliminary data.</text>
</comment>